<proteinExistence type="predicted"/>
<evidence type="ECO:0000313" key="2">
    <source>
        <dbReference type="EMBL" id="MCY6484722.1"/>
    </source>
</evidence>
<feature type="transmembrane region" description="Helical" evidence="1">
    <location>
        <begin position="78"/>
        <end position="101"/>
    </location>
</feature>
<name>A0ABT4D0U6_9CLOT</name>
<dbReference type="EMBL" id="JAPQER010000003">
    <property type="protein sequence ID" value="MCY6484722.1"/>
    <property type="molecule type" value="Genomic_DNA"/>
</dbReference>
<accession>A0ABT4D0U6</accession>
<feature type="transmembrane region" description="Helical" evidence="1">
    <location>
        <begin position="142"/>
        <end position="162"/>
    </location>
</feature>
<protein>
    <submittedName>
        <fullName evidence="2">DUF1700 domain-containing protein</fullName>
    </submittedName>
</protein>
<comment type="caution">
    <text evidence="2">The sequence shown here is derived from an EMBL/GenBank/DDBJ whole genome shotgun (WGS) entry which is preliminary data.</text>
</comment>
<sequence>MSKNKFMLVLSKQLKNIPELDRKEILSDYEEHFRLGIQQGRDEEEIAQALGEPNKLAKIIKTEYAVNTAEKNTTISNIFKIMITATGLGFFNLFFVPIVFIGGGSIIFGLYALVFGVFISGGALALSPILKIFFPQNVHNPLNPLLSIPLGIVVCFLSYYLFKGMNILSKKFGKFLLNYIKGNINIIKNNK</sequence>
<reference evidence="2" key="1">
    <citation type="submission" date="2022-12" db="EMBL/GenBank/DDBJ databases">
        <authorList>
            <person name="Wang J."/>
        </authorList>
    </citation>
    <scope>NUCLEOTIDE SEQUENCE</scope>
    <source>
        <strain evidence="2">HY-45-18</strain>
    </source>
</reference>
<gene>
    <name evidence="2" type="ORF">OW763_10250</name>
</gene>
<keyword evidence="1" id="KW-1133">Transmembrane helix</keyword>
<dbReference type="RefSeq" id="WP_268041024.1">
    <property type="nucleotide sequence ID" value="NZ_JAPQER010000003.1"/>
</dbReference>
<keyword evidence="1" id="KW-0812">Transmembrane</keyword>
<dbReference type="Proteomes" id="UP001078443">
    <property type="component" value="Unassembled WGS sequence"/>
</dbReference>
<evidence type="ECO:0000313" key="3">
    <source>
        <dbReference type="Proteomes" id="UP001078443"/>
    </source>
</evidence>
<keyword evidence="1" id="KW-0472">Membrane</keyword>
<organism evidence="2 3">
    <name type="scientific">Clostridium aestuarii</name>
    <dbReference type="NCBI Taxonomy" id="338193"/>
    <lineage>
        <taxon>Bacteria</taxon>
        <taxon>Bacillati</taxon>
        <taxon>Bacillota</taxon>
        <taxon>Clostridia</taxon>
        <taxon>Eubacteriales</taxon>
        <taxon>Clostridiaceae</taxon>
        <taxon>Clostridium</taxon>
    </lineage>
</organism>
<feature type="transmembrane region" description="Helical" evidence="1">
    <location>
        <begin position="108"/>
        <end position="130"/>
    </location>
</feature>
<dbReference type="Pfam" id="PF22564">
    <property type="entry name" value="HAAS"/>
    <property type="match status" value="1"/>
</dbReference>
<evidence type="ECO:0000256" key="1">
    <source>
        <dbReference type="SAM" id="Phobius"/>
    </source>
</evidence>
<keyword evidence="3" id="KW-1185">Reference proteome</keyword>